<evidence type="ECO:0008006" key="4">
    <source>
        <dbReference type="Google" id="ProtNLM"/>
    </source>
</evidence>
<keyword evidence="1" id="KW-1133">Transmembrane helix</keyword>
<name>A0ABW0W4L5_9BACL</name>
<feature type="transmembrane region" description="Helical" evidence="1">
    <location>
        <begin position="6"/>
        <end position="38"/>
    </location>
</feature>
<gene>
    <name evidence="2" type="ORF">ACFPYJ_19865</name>
</gene>
<organism evidence="2 3">
    <name type="scientific">Paenibacillus solisilvae</name>
    <dbReference type="NCBI Taxonomy" id="2486751"/>
    <lineage>
        <taxon>Bacteria</taxon>
        <taxon>Bacillati</taxon>
        <taxon>Bacillota</taxon>
        <taxon>Bacilli</taxon>
        <taxon>Bacillales</taxon>
        <taxon>Paenibacillaceae</taxon>
        <taxon>Paenibacillus</taxon>
    </lineage>
</organism>
<keyword evidence="1" id="KW-0812">Transmembrane</keyword>
<accession>A0ABW0W4L5</accession>
<dbReference type="SUPFAM" id="SSF103473">
    <property type="entry name" value="MFS general substrate transporter"/>
    <property type="match status" value="1"/>
</dbReference>
<keyword evidence="3" id="KW-1185">Reference proteome</keyword>
<comment type="caution">
    <text evidence="2">The sequence shown here is derived from an EMBL/GenBank/DDBJ whole genome shotgun (WGS) entry which is preliminary data.</text>
</comment>
<keyword evidence="1" id="KW-0472">Membrane</keyword>
<sequence length="142" mass="15068">MLVYTAASLLLSCFILLSFFAGMSPLYIMLILILGNLGQTFMQISLSNTVSRTLAKDQAGVGMGLFSMIAFISGAASSAIMGKILDLGTSSVLGNPVRWSLAGSVYSSLFLYFALLIGSVALLYYLQFGLAVSSKRQDQPSA</sequence>
<dbReference type="Proteomes" id="UP001596047">
    <property type="component" value="Unassembled WGS sequence"/>
</dbReference>
<evidence type="ECO:0000313" key="2">
    <source>
        <dbReference type="EMBL" id="MFC5651325.1"/>
    </source>
</evidence>
<feature type="transmembrane region" description="Helical" evidence="1">
    <location>
        <begin position="59"/>
        <end position="85"/>
    </location>
</feature>
<reference evidence="3" key="1">
    <citation type="journal article" date="2019" name="Int. J. Syst. Evol. Microbiol.">
        <title>The Global Catalogue of Microorganisms (GCM) 10K type strain sequencing project: providing services to taxonomists for standard genome sequencing and annotation.</title>
        <authorList>
            <consortium name="The Broad Institute Genomics Platform"/>
            <consortium name="The Broad Institute Genome Sequencing Center for Infectious Disease"/>
            <person name="Wu L."/>
            <person name="Ma J."/>
        </authorList>
    </citation>
    <scope>NUCLEOTIDE SEQUENCE [LARGE SCALE GENOMIC DNA]</scope>
    <source>
        <strain evidence="3">CGMCC 1.3240</strain>
    </source>
</reference>
<evidence type="ECO:0000313" key="3">
    <source>
        <dbReference type="Proteomes" id="UP001596047"/>
    </source>
</evidence>
<proteinExistence type="predicted"/>
<evidence type="ECO:0000256" key="1">
    <source>
        <dbReference type="SAM" id="Phobius"/>
    </source>
</evidence>
<dbReference type="EMBL" id="JBHSOW010000072">
    <property type="protein sequence ID" value="MFC5651325.1"/>
    <property type="molecule type" value="Genomic_DNA"/>
</dbReference>
<dbReference type="InterPro" id="IPR036259">
    <property type="entry name" value="MFS_trans_sf"/>
</dbReference>
<dbReference type="RefSeq" id="WP_379189941.1">
    <property type="nucleotide sequence ID" value="NZ_JBHSOW010000072.1"/>
</dbReference>
<protein>
    <recommendedName>
        <fullName evidence="4">Major facilitator superfamily (MFS) profile domain-containing protein</fullName>
    </recommendedName>
</protein>
<feature type="transmembrane region" description="Helical" evidence="1">
    <location>
        <begin position="105"/>
        <end position="126"/>
    </location>
</feature>